<dbReference type="SUPFAM" id="SSF53756">
    <property type="entry name" value="UDP-Glycosyltransferase/glycogen phosphorylase"/>
    <property type="match status" value="1"/>
</dbReference>
<evidence type="ECO:0000256" key="3">
    <source>
        <dbReference type="ARBA" id="ARBA00022679"/>
    </source>
</evidence>
<dbReference type="PANTHER" id="PTHR48043:SF159">
    <property type="entry name" value="EG:EG0003.4 PROTEIN-RELATED"/>
    <property type="match status" value="1"/>
</dbReference>
<dbReference type="GO" id="GO:0008194">
    <property type="term" value="F:UDP-glycosyltransferase activity"/>
    <property type="evidence" value="ECO:0007669"/>
    <property type="project" value="InterPro"/>
</dbReference>
<dbReference type="Pfam" id="PF00201">
    <property type="entry name" value="UDPGT"/>
    <property type="match status" value="1"/>
</dbReference>
<proteinExistence type="inferred from homology"/>
<comment type="caution">
    <text evidence="4">The sequence shown here is derived from an EMBL/GenBank/DDBJ whole genome shotgun (WGS) entry which is preliminary data.</text>
</comment>
<keyword evidence="3" id="KW-0808">Transferase</keyword>
<name>A0AAV8YA73_9CUCU</name>
<evidence type="ECO:0000313" key="5">
    <source>
        <dbReference type="Proteomes" id="UP001162156"/>
    </source>
</evidence>
<accession>A0AAV8YA73</accession>
<evidence type="ECO:0000256" key="2">
    <source>
        <dbReference type="ARBA" id="ARBA00022676"/>
    </source>
</evidence>
<dbReference type="Gene3D" id="3.40.50.2000">
    <property type="entry name" value="Glycogen Phosphorylase B"/>
    <property type="match status" value="1"/>
</dbReference>
<dbReference type="PANTHER" id="PTHR48043">
    <property type="entry name" value="EG:EG0003.4 PROTEIN-RELATED"/>
    <property type="match status" value="1"/>
</dbReference>
<dbReference type="EMBL" id="JANEYF010002325">
    <property type="protein sequence ID" value="KAJ8948053.1"/>
    <property type="molecule type" value="Genomic_DNA"/>
</dbReference>
<protein>
    <submittedName>
        <fullName evidence="4">Uncharacterized protein</fullName>
    </submittedName>
</protein>
<evidence type="ECO:0000256" key="1">
    <source>
        <dbReference type="ARBA" id="ARBA00009995"/>
    </source>
</evidence>
<gene>
    <name evidence="4" type="ORF">NQ314_008479</name>
</gene>
<keyword evidence="2" id="KW-0328">Glycosyltransferase</keyword>
<keyword evidence="5" id="KW-1185">Reference proteome</keyword>
<dbReference type="InterPro" id="IPR002213">
    <property type="entry name" value="UDP_glucos_trans"/>
</dbReference>
<reference evidence="4" key="1">
    <citation type="journal article" date="2023" name="Insect Mol. Biol.">
        <title>Genome sequencing provides insights into the evolution of gene families encoding plant cell wall-degrading enzymes in longhorned beetles.</title>
        <authorList>
            <person name="Shin N.R."/>
            <person name="Okamura Y."/>
            <person name="Kirsch R."/>
            <person name="Pauchet Y."/>
        </authorList>
    </citation>
    <scope>NUCLEOTIDE SEQUENCE</scope>
    <source>
        <strain evidence="4">RBIC_L_NR</strain>
    </source>
</reference>
<dbReference type="AlphaFoldDB" id="A0AAV8YA73"/>
<sequence>MILLGSTTYGANILGIIPTPSYSHQIAYTNLWRELSLRGHKVTIITTDPINDPTLTNLTEISVHGVYKYFAEIVSTNLLTSLSIWDSYDIWIKLMVHISEDELSYAPVQDLIHNRTNFDVVFVEFAFPEFLGFAEIYKCPKILISSFQANAYYHQALGNPTHPLLHPDFMTPFHGVLNFKERVTATLFSWYLSYLFPCKLIPEKEKLLRKYFDVEVTLEEILYDVDMMFLNENPVIQSARAVGPTTINIGGFRKPTSSKSLPKVSSGENQR</sequence>
<dbReference type="Proteomes" id="UP001162156">
    <property type="component" value="Unassembled WGS sequence"/>
</dbReference>
<organism evidence="4 5">
    <name type="scientific">Rhamnusium bicolor</name>
    <dbReference type="NCBI Taxonomy" id="1586634"/>
    <lineage>
        <taxon>Eukaryota</taxon>
        <taxon>Metazoa</taxon>
        <taxon>Ecdysozoa</taxon>
        <taxon>Arthropoda</taxon>
        <taxon>Hexapoda</taxon>
        <taxon>Insecta</taxon>
        <taxon>Pterygota</taxon>
        <taxon>Neoptera</taxon>
        <taxon>Endopterygota</taxon>
        <taxon>Coleoptera</taxon>
        <taxon>Polyphaga</taxon>
        <taxon>Cucujiformia</taxon>
        <taxon>Chrysomeloidea</taxon>
        <taxon>Cerambycidae</taxon>
        <taxon>Lepturinae</taxon>
        <taxon>Rhagiini</taxon>
        <taxon>Rhamnusium</taxon>
    </lineage>
</organism>
<evidence type="ECO:0000313" key="4">
    <source>
        <dbReference type="EMBL" id="KAJ8948053.1"/>
    </source>
</evidence>
<comment type="similarity">
    <text evidence="1">Belongs to the UDP-glycosyltransferase family.</text>
</comment>
<dbReference type="InterPro" id="IPR050271">
    <property type="entry name" value="UDP-glycosyltransferase"/>
</dbReference>